<dbReference type="AlphaFoldDB" id="A0AAD9CWF8"/>
<sequence length="220" mass="24304">MRKLYLVWVVLDLCLLTAGILSIVSSIVLASSRHLIVSLVFDLFDSRIGISLGALYVLACVLSVPAILQPKERPLLLKALNVILVALALVTLGFGTMIWVFSLNQLQNLSNIWAHLDLQRQRSIQDTFFCCGYWNSTQAGQLRITEGFCADTTNSVGCVGIITSAKPPGSDYTLENVFSSVYGFELVIGLFFLTTVCIIKEHEVQVRFARIDRKRGGGFI</sequence>
<name>A0AAD9CWF8_PAPLA</name>
<feature type="transmembrane region" description="Helical" evidence="1">
    <location>
        <begin position="5"/>
        <end position="28"/>
    </location>
</feature>
<proteinExistence type="predicted"/>
<keyword evidence="1" id="KW-1133">Transmembrane helix</keyword>
<feature type="transmembrane region" description="Helical" evidence="1">
    <location>
        <begin position="80"/>
        <end position="101"/>
    </location>
</feature>
<gene>
    <name evidence="2" type="ORF">DB88DRAFT_79442</name>
</gene>
<evidence type="ECO:0000313" key="2">
    <source>
        <dbReference type="EMBL" id="KAK1921765.1"/>
    </source>
</evidence>
<organism evidence="2 3">
    <name type="scientific">Papiliotrema laurentii</name>
    <name type="common">Cryptococcus laurentii</name>
    <dbReference type="NCBI Taxonomy" id="5418"/>
    <lineage>
        <taxon>Eukaryota</taxon>
        <taxon>Fungi</taxon>
        <taxon>Dikarya</taxon>
        <taxon>Basidiomycota</taxon>
        <taxon>Agaricomycotina</taxon>
        <taxon>Tremellomycetes</taxon>
        <taxon>Tremellales</taxon>
        <taxon>Rhynchogastremaceae</taxon>
        <taxon>Papiliotrema</taxon>
    </lineage>
</organism>
<dbReference type="Proteomes" id="UP001182556">
    <property type="component" value="Unassembled WGS sequence"/>
</dbReference>
<protein>
    <recommendedName>
        <fullName evidence="4">Tetraspanin</fullName>
    </recommendedName>
</protein>
<accession>A0AAD9CWF8</accession>
<keyword evidence="1" id="KW-0472">Membrane</keyword>
<keyword evidence="3" id="KW-1185">Reference proteome</keyword>
<dbReference type="EMBL" id="JAODAN010000010">
    <property type="protein sequence ID" value="KAK1921765.1"/>
    <property type="molecule type" value="Genomic_DNA"/>
</dbReference>
<evidence type="ECO:0000313" key="3">
    <source>
        <dbReference type="Proteomes" id="UP001182556"/>
    </source>
</evidence>
<feature type="transmembrane region" description="Helical" evidence="1">
    <location>
        <begin position="177"/>
        <end position="199"/>
    </location>
</feature>
<feature type="transmembrane region" description="Helical" evidence="1">
    <location>
        <begin position="48"/>
        <end position="68"/>
    </location>
</feature>
<evidence type="ECO:0008006" key="4">
    <source>
        <dbReference type="Google" id="ProtNLM"/>
    </source>
</evidence>
<evidence type="ECO:0000256" key="1">
    <source>
        <dbReference type="SAM" id="Phobius"/>
    </source>
</evidence>
<keyword evidence="1" id="KW-0812">Transmembrane</keyword>
<reference evidence="2" key="1">
    <citation type="submission" date="2023-02" db="EMBL/GenBank/DDBJ databases">
        <title>Identification and recombinant expression of a fungal hydrolase from Papiliotrema laurentii that hydrolyzes apple cutin and clears colloidal polyester polyurethane.</title>
        <authorList>
            <consortium name="DOE Joint Genome Institute"/>
            <person name="Roman V.A."/>
            <person name="Bojanowski C."/>
            <person name="Crable B.R."/>
            <person name="Wagner D.N."/>
            <person name="Hung C.S."/>
            <person name="Nadeau L.J."/>
            <person name="Schratz L."/>
            <person name="Haridas S."/>
            <person name="Pangilinan J."/>
            <person name="Lipzen A."/>
            <person name="Na H."/>
            <person name="Yan M."/>
            <person name="Ng V."/>
            <person name="Grigoriev I.V."/>
            <person name="Spatafora J.W."/>
            <person name="Barlow D."/>
            <person name="Biffinger J."/>
            <person name="Kelley-Loughnane N."/>
            <person name="Varaljay V.A."/>
            <person name="Crookes-Goodson W.J."/>
        </authorList>
    </citation>
    <scope>NUCLEOTIDE SEQUENCE</scope>
    <source>
        <strain evidence="2">5307AH</strain>
    </source>
</reference>
<comment type="caution">
    <text evidence="2">The sequence shown here is derived from an EMBL/GenBank/DDBJ whole genome shotgun (WGS) entry which is preliminary data.</text>
</comment>